<evidence type="ECO:0000256" key="1">
    <source>
        <dbReference type="ARBA" id="ARBA00004141"/>
    </source>
</evidence>
<dbReference type="GO" id="GO:0015379">
    <property type="term" value="F:potassium:chloride symporter activity"/>
    <property type="evidence" value="ECO:0007669"/>
    <property type="project" value="TreeGrafter"/>
</dbReference>
<dbReference type="OrthoDB" id="2020542at2759"/>
<dbReference type="GO" id="GO:0034486">
    <property type="term" value="P:vacuolar transmembrane transport"/>
    <property type="evidence" value="ECO:0007669"/>
    <property type="project" value="TreeGrafter"/>
</dbReference>
<feature type="compositionally biased region" description="Polar residues" evidence="7">
    <location>
        <begin position="48"/>
        <end position="58"/>
    </location>
</feature>
<keyword evidence="12" id="KW-1185">Reference proteome</keyword>
<dbReference type="FunFam" id="1.20.1740.10:FF:000013">
    <property type="entry name" value="Solute carrier family 12 member"/>
    <property type="match status" value="1"/>
</dbReference>
<comment type="caution">
    <text evidence="11">The sequence shown here is derived from an EMBL/GenBank/DDBJ whole genome shotgun (WGS) entry which is preliminary data.</text>
</comment>
<dbReference type="Proteomes" id="UP000245699">
    <property type="component" value="Unassembled WGS sequence"/>
</dbReference>
<dbReference type="InterPro" id="IPR004842">
    <property type="entry name" value="SLC12A_fam"/>
</dbReference>
<evidence type="ECO:0000256" key="8">
    <source>
        <dbReference type="SAM" id="Phobius"/>
    </source>
</evidence>
<evidence type="ECO:0000256" key="6">
    <source>
        <dbReference type="ARBA" id="ARBA00023136"/>
    </source>
</evidence>
<evidence type="ECO:0000313" key="12">
    <source>
        <dbReference type="Proteomes" id="UP000245699"/>
    </source>
</evidence>
<evidence type="ECO:0000256" key="4">
    <source>
        <dbReference type="ARBA" id="ARBA00022692"/>
    </source>
</evidence>
<feature type="transmembrane region" description="Helical" evidence="8">
    <location>
        <begin position="151"/>
        <end position="174"/>
    </location>
</feature>
<dbReference type="Pfam" id="PF03522">
    <property type="entry name" value="SLC12"/>
    <property type="match status" value="1"/>
</dbReference>
<dbReference type="EMBL" id="MBFT01000176">
    <property type="protein sequence ID" value="PVU95628.1"/>
    <property type="molecule type" value="Genomic_DNA"/>
</dbReference>
<dbReference type="PANTHER" id="PTHR11827:SF72">
    <property type="entry name" value="GH08340P"/>
    <property type="match status" value="1"/>
</dbReference>
<keyword evidence="5 8" id="KW-1133">Transmembrane helix</keyword>
<dbReference type="PANTHER" id="PTHR11827">
    <property type="entry name" value="SOLUTE CARRIER FAMILY 12, CATION COTRANSPORTERS"/>
    <property type="match status" value="1"/>
</dbReference>
<keyword evidence="4 8" id="KW-0812">Transmembrane</keyword>
<protein>
    <recommendedName>
        <fullName evidence="13">Amino acid permease/ SLC12A domain-containing protein</fullName>
    </recommendedName>
</protein>
<proteinExistence type="inferred from homology"/>
<evidence type="ECO:0000256" key="5">
    <source>
        <dbReference type="ARBA" id="ARBA00022989"/>
    </source>
</evidence>
<evidence type="ECO:0000313" key="11">
    <source>
        <dbReference type="EMBL" id="PVU95628.1"/>
    </source>
</evidence>
<gene>
    <name evidence="11" type="ORF">BB559_002667</name>
</gene>
<feature type="transmembrane region" description="Helical" evidence="8">
    <location>
        <begin position="280"/>
        <end position="298"/>
    </location>
</feature>
<accession>A0A2T9YTG6</accession>
<evidence type="ECO:0000256" key="2">
    <source>
        <dbReference type="ARBA" id="ARBA00010593"/>
    </source>
</evidence>
<dbReference type="GO" id="GO:0055064">
    <property type="term" value="P:chloride ion homeostasis"/>
    <property type="evidence" value="ECO:0007669"/>
    <property type="project" value="TreeGrafter"/>
</dbReference>
<name>A0A2T9YTG6_9FUNG</name>
<feature type="domain" description="SLC12A transporter C-terminal" evidence="10">
    <location>
        <begin position="618"/>
        <end position="740"/>
    </location>
</feature>
<feature type="compositionally biased region" description="Polar residues" evidence="7">
    <location>
        <begin position="928"/>
        <end position="940"/>
    </location>
</feature>
<organism evidence="11 12">
    <name type="scientific">Furculomyces boomerangus</name>
    <dbReference type="NCBI Taxonomy" id="61424"/>
    <lineage>
        <taxon>Eukaryota</taxon>
        <taxon>Fungi</taxon>
        <taxon>Fungi incertae sedis</taxon>
        <taxon>Zoopagomycota</taxon>
        <taxon>Kickxellomycotina</taxon>
        <taxon>Harpellomycetes</taxon>
        <taxon>Harpellales</taxon>
        <taxon>Harpellaceae</taxon>
        <taxon>Furculomyces</taxon>
    </lineage>
</organism>
<dbReference type="AlphaFoldDB" id="A0A2T9YTG6"/>
<dbReference type="InterPro" id="IPR004841">
    <property type="entry name" value="AA-permease/SLC12A_dom"/>
</dbReference>
<evidence type="ECO:0000259" key="9">
    <source>
        <dbReference type="Pfam" id="PF00324"/>
    </source>
</evidence>
<comment type="similarity">
    <text evidence="2">Belongs to the SLC12A transporter family.</text>
</comment>
<dbReference type="STRING" id="61424.A0A2T9YTG6"/>
<feature type="region of interest" description="Disordered" evidence="7">
    <location>
        <begin position="23"/>
        <end position="66"/>
    </location>
</feature>
<feature type="compositionally biased region" description="Basic and acidic residues" evidence="7">
    <location>
        <begin position="131"/>
        <end position="144"/>
    </location>
</feature>
<feature type="transmembrane region" description="Helical" evidence="8">
    <location>
        <begin position="211"/>
        <end position="231"/>
    </location>
</feature>
<dbReference type="Gene3D" id="1.20.1740.10">
    <property type="entry name" value="Amino acid/polyamine transporter I"/>
    <property type="match status" value="1"/>
</dbReference>
<feature type="transmembrane region" description="Helical" evidence="8">
    <location>
        <begin position="374"/>
        <end position="395"/>
    </location>
</feature>
<dbReference type="GO" id="GO:0055075">
    <property type="term" value="P:potassium ion homeostasis"/>
    <property type="evidence" value="ECO:0007669"/>
    <property type="project" value="TreeGrafter"/>
</dbReference>
<keyword evidence="6 8" id="KW-0472">Membrane</keyword>
<dbReference type="InterPro" id="IPR018491">
    <property type="entry name" value="SLC12_C"/>
</dbReference>
<feature type="transmembrane region" description="Helical" evidence="8">
    <location>
        <begin position="251"/>
        <end position="271"/>
    </location>
</feature>
<sequence>MSKFGGRAGNLLKDFEEQMENDELITNKQKIASNSATESVSKSRKQTKTGLEQNSNVSKLKKDRIASGKKPILASSPLAQSAKNNSITIKNESTVLLERSQSDYYTVEGLNLFHPEAEFAQRHKSRSRQRNYKEVTPEPNKKSETKKLGTLQGYVVGQAGVLFTLGMFLFGYIVTTSTSLSISAIATNGTVKGGGPYYMLSRTLGSIGMMFYTGTMLAGALNVVAFTEPFLNNFGKSNGEIVKFFPDSKSWVFTYQSIMLITATLVCLFGAKIFAKANSVFSMFLSFSVVSILLSFYFQKPFEIPERNVYYTGMRWKTLKSNLWPAFGVDEYGNRETLGKVFGVIFPACVGIMAGASMSGSLYKPSRSIPRGTLYAVLVTIIVYLVMVVCLGASTKRVTLKKNMNVLQDINIFPFLVPIGAISTSITSTLSGIIASANILQAISRDNLFNILSIFKEVGKSEVKYAVIGTYVISQLIMFVGEVNVVAGYVTLFNLLMFMCTNLALFVLKVVGAINFRPSFRYFNSMTALVGVLTSFIAMLLVDVVSTGITLLVMMFLMLYIHYYSKNLTDWHTNWGDITQGLIYHQVRKYLLQLDRHEMHIKYWRPQILVLLTGKQNNLIGFCNLLKKGGLYVLGQVVVGEFRESLETARKLENELLELVENKGYKAFVNVSIADDIGLCSRQVIMGSGLGGLKPNIVIFEYDKEKKNLEPRELAQIIEDSLLLNKSVGVAMNFSYLDFIKNHEGNEKVFIDLWPFQVSSNGQLEYMSNFDSYTMVLQLGSIMNQQIEKKLAGKCKLRMYSFVEHEHEVNSEIEVISELLIRLRIAVDLKIVCLANLNIYKIESSKFLETSMQKLSDQKIKHIINSIRNPITIKGKRPKNQIGVGIPKIDMLRRQTFSNDDFLHSMPEPPFIKYQSPMEDGNDFDDPFSNTSNEGASGSKSSRHYTPKNMQDGRIFHSVKVDEEVDLACSPVDLRKNDKLYNFENNRSNFNGLESSPELEADYISTDEIENTINNRDNNFFKNFTSDIQNAIINELIKTYSVGKCNLIISTLPAPTLGTYNSRKASETYTLGLENIMSGIKTPTVLVHTRTLSVTTML</sequence>
<feature type="domain" description="Amino acid permease/ SLC12A" evidence="9">
    <location>
        <begin position="153"/>
        <end position="609"/>
    </location>
</feature>
<evidence type="ECO:0000256" key="7">
    <source>
        <dbReference type="SAM" id="MobiDB-lite"/>
    </source>
</evidence>
<feature type="region of interest" description="Disordered" evidence="7">
    <location>
        <begin position="914"/>
        <end position="949"/>
    </location>
</feature>
<keyword evidence="3" id="KW-0813">Transport</keyword>
<evidence type="ECO:0000259" key="10">
    <source>
        <dbReference type="Pfam" id="PF03522"/>
    </source>
</evidence>
<feature type="compositionally biased region" description="Polar residues" evidence="7">
    <location>
        <begin position="24"/>
        <end position="40"/>
    </location>
</feature>
<feature type="transmembrane region" description="Helical" evidence="8">
    <location>
        <begin position="341"/>
        <end position="362"/>
    </location>
</feature>
<feature type="region of interest" description="Disordered" evidence="7">
    <location>
        <begin position="121"/>
        <end position="144"/>
    </location>
</feature>
<reference evidence="11 12" key="1">
    <citation type="journal article" date="2018" name="MBio">
        <title>Comparative Genomics Reveals the Core Gene Toolbox for the Fungus-Insect Symbiosis.</title>
        <authorList>
            <person name="Wang Y."/>
            <person name="Stata M."/>
            <person name="Wang W."/>
            <person name="Stajich J.E."/>
            <person name="White M.M."/>
            <person name="Moncalvo J.M."/>
        </authorList>
    </citation>
    <scope>NUCLEOTIDE SEQUENCE [LARGE SCALE GENOMIC DNA]</scope>
    <source>
        <strain evidence="11 12">AUS-77-4</strain>
    </source>
</reference>
<feature type="transmembrane region" description="Helical" evidence="8">
    <location>
        <begin position="415"/>
        <end position="443"/>
    </location>
</feature>
<feature type="transmembrane region" description="Helical" evidence="8">
    <location>
        <begin position="486"/>
        <end position="508"/>
    </location>
</feature>
<dbReference type="GO" id="GO:0005774">
    <property type="term" value="C:vacuolar membrane"/>
    <property type="evidence" value="ECO:0007669"/>
    <property type="project" value="TreeGrafter"/>
</dbReference>
<evidence type="ECO:0000256" key="3">
    <source>
        <dbReference type="ARBA" id="ARBA00022448"/>
    </source>
</evidence>
<comment type="subcellular location">
    <subcellularLocation>
        <location evidence="1">Membrane</location>
        <topology evidence="1">Multi-pass membrane protein</topology>
    </subcellularLocation>
</comment>
<dbReference type="GO" id="GO:0006884">
    <property type="term" value="P:cell volume homeostasis"/>
    <property type="evidence" value="ECO:0007669"/>
    <property type="project" value="TreeGrafter"/>
</dbReference>
<dbReference type="Pfam" id="PF00324">
    <property type="entry name" value="AA_permease"/>
    <property type="match status" value="1"/>
</dbReference>
<feature type="transmembrane region" description="Helical" evidence="8">
    <location>
        <begin position="520"/>
        <end position="542"/>
    </location>
</feature>
<evidence type="ECO:0008006" key="13">
    <source>
        <dbReference type="Google" id="ProtNLM"/>
    </source>
</evidence>